<gene>
    <name evidence="3" type="ORF">PUMCH_001139</name>
</gene>
<reference evidence="3 4" key="1">
    <citation type="submission" date="2023-10" db="EMBL/GenBank/DDBJ databases">
        <title>Draft Genome Sequence of Candida saopaulonensis from a very Premature Infant with Sepsis.</title>
        <authorList>
            <person name="Ning Y."/>
            <person name="Dai R."/>
            <person name="Xiao M."/>
            <person name="Xu Y."/>
            <person name="Yan Q."/>
            <person name="Zhang L."/>
        </authorList>
    </citation>
    <scope>NUCLEOTIDE SEQUENCE [LARGE SCALE GENOMIC DNA]</scope>
    <source>
        <strain evidence="3 4">19XY460</strain>
    </source>
</reference>
<dbReference type="PANTHER" id="PTHR23329">
    <property type="entry name" value="TUFTELIN-INTERACTING PROTEIN 11-RELATED"/>
    <property type="match status" value="1"/>
</dbReference>
<accession>A0AAX4H6K6</accession>
<name>A0AAX4H6K6_9ASCO</name>
<feature type="compositionally biased region" description="Polar residues" evidence="1">
    <location>
        <begin position="54"/>
        <end position="69"/>
    </location>
</feature>
<dbReference type="GO" id="GO:0003676">
    <property type="term" value="F:nucleic acid binding"/>
    <property type="evidence" value="ECO:0007669"/>
    <property type="project" value="InterPro"/>
</dbReference>
<evidence type="ECO:0000259" key="2">
    <source>
        <dbReference type="PROSITE" id="PS50174"/>
    </source>
</evidence>
<dbReference type="EMBL" id="CP138894">
    <property type="protein sequence ID" value="WPK23889.1"/>
    <property type="molecule type" value="Genomic_DNA"/>
</dbReference>
<protein>
    <recommendedName>
        <fullName evidence="2">G-patch domain-containing protein</fullName>
    </recommendedName>
</protein>
<feature type="region of interest" description="Disordered" evidence="1">
    <location>
        <begin position="54"/>
        <end position="83"/>
    </location>
</feature>
<dbReference type="PANTHER" id="PTHR23329:SF1">
    <property type="entry name" value="TUFTELIN-INTERACTING PROTEIN 11"/>
    <property type="match status" value="1"/>
</dbReference>
<dbReference type="Proteomes" id="UP001338582">
    <property type="component" value="Chromosome 1"/>
</dbReference>
<dbReference type="GO" id="GO:0071008">
    <property type="term" value="C:U2-type post-mRNA release spliceosomal complex"/>
    <property type="evidence" value="ECO:0007669"/>
    <property type="project" value="TreeGrafter"/>
</dbReference>
<feature type="compositionally biased region" description="Basic and acidic residues" evidence="1">
    <location>
        <begin position="133"/>
        <end position="147"/>
    </location>
</feature>
<feature type="region of interest" description="Disordered" evidence="1">
    <location>
        <begin position="128"/>
        <end position="147"/>
    </location>
</feature>
<proteinExistence type="predicted"/>
<dbReference type="Pfam" id="PF01585">
    <property type="entry name" value="G-patch"/>
    <property type="match status" value="1"/>
</dbReference>
<dbReference type="PROSITE" id="PS50174">
    <property type="entry name" value="G_PATCH"/>
    <property type="match status" value="1"/>
</dbReference>
<sequence>MSNNVTFTKATGLNTSNGSPQSMEMLMMRPTFHNEYSDLENDSDEMDIDETQPISFSQASTSMNRNGSNFVDAKEKKNSNQSNMFNQYGIGAKLLMNMGYKEGKGLGVNQSGIAAPIETKLRPRGLGVGGISEKVHKPEGDDLNDDREMKFTKPTYDLFSLVDGLERQGVQVPLEVKELCDSSKNDPVIVPKLYEELDTIFQQILSLDLEIKNATNEKAATETIKVSEEEELESFQALQSKLRDIDNEEVDLLEALGQVVMMNDTHTKSVVENVFILLSQSLVTRLVFESNPSSKDFEDLETCVNLYRILNSSIGANKWDKLIVKNLELLPTDNKAELLHKLRFWIDSPYIIDNASIELACLDTIIGPIVLQHVQEMDLSLEMDQETKALVLNFSWSPETMRPIAEALYTRYSKRITGLWSEMNQNIADALQTYESTLLRVLSSFFSLEKVIVGTSQTAMKDKLSAELRKGVIEAIALSDDFNFQVRIACDFRFEFEVLNENQFDLLLQFGILNPMVLKLSMSLNKEEATRKILIQFYTFWSSLAANYNLNNILAWYGDALTQTIAGLDVSLPKYRSDTSFSAGVAKLIAEGSGGEESDVYSLKSQDLSVTFKDVIIHLCQLNSCELVETKEMSPNLKILFKIVQALNSEPILFYIDKDVMWIKENDNFVAKSVEQIFRNVS</sequence>
<dbReference type="RefSeq" id="XP_062876274.1">
    <property type="nucleotide sequence ID" value="XM_063020204.1"/>
</dbReference>
<dbReference type="AlphaFoldDB" id="A0AAX4H6K6"/>
<organism evidence="3 4">
    <name type="scientific">Australozyma saopauloensis</name>
    <dbReference type="NCBI Taxonomy" id="291208"/>
    <lineage>
        <taxon>Eukaryota</taxon>
        <taxon>Fungi</taxon>
        <taxon>Dikarya</taxon>
        <taxon>Ascomycota</taxon>
        <taxon>Saccharomycotina</taxon>
        <taxon>Pichiomycetes</taxon>
        <taxon>Metschnikowiaceae</taxon>
        <taxon>Australozyma</taxon>
    </lineage>
</organism>
<dbReference type="InterPro" id="IPR000467">
    <property type="entry name" value="G_patch_dom"/>
</dbReference>
<dbReference type="SMART" id="SM00443">
    <property type="entry name" value="G_patch"/>
    <property type="match status" value="1"/>
</dbReference>
<evidence type="ECO:0000256" key="1">
    <source>
        <dbReference type="SAM" id="MobiDB-lite"/>
    </source>
</evidence>
<dbReference type="GeneID" id="88172206"/>
<feature type="domain" description="G-patch" evidence="2">
    <location>
        <begin position="87"/>
        <end position="133"/>
    </location>
</feature>
<evidence type="ECO:0000313" key="4">
    <source>
        <dbReference type="Proteomes" id="UP001338582"/>
    </source>
</evidence>
<evidence type="ECO:0000313" key="3">
    <source>
        <dbReference type="EMBL" id="WPK23889.1"/>
    </source>
</evidence>
<feature type="region of interest" description="Disordered" evidence="1">
    <location>
        <begin position="1"/>
        <end position="22"/>
    </location>
</feature>
<dbReference type="KEGG" id="asau:88172206"/>
<dbReference type="InterPro" id="IPR045211">
    <property type="entry name" value="TFP11/STIP/Ntr1"/>
</dbReference>
<keyword evidence="4" id="KW-1185">Reference proteome</keyword>
<dbReference type="GO" id="GO:0000390">
    <property type="term" value="P:spliceosomal complex disassembly"/>
    <property type="evidence" value="ECO:0007669"/>
    <property type="project" value="InterPro"/>
</dbReference>